<evidence type="ECO:0000313" key="2">
    <source>
        <dbReference type="Proteomes" id="UP000320231"/>
    </source>
</evidence>
<proteinExistence type="predicted"/>
<gene>
    <name evidence="1" type="ORF">HSBAA_18280</name>
</gene>
<name>A0A455U386_9GAMM</name>
<dbReference type="Proteomes" id="UP000320231">
    <property type="component" value="Chromosome"/>
</dbReference>
<evidence type="ECO:0000313" key="1">
    <source>
        <dbReference type="EMBL" id="BBI60522.1"/>
    </source>
</evidence>
<dbReference type="EMBL" id="AP019514">
    <property type="protein sequence ID" value="BBI60522.1"/>
    <property type="molecule type" value="Genomic_DNA"/>
</dbReference>
<dbReference type="KEGG" id="hsr:HSBAA_18280"/>
<protein>
    <submittedName>
        <fullName evidence="1">Uncharacterized protein</fullName>
    </submittedName>
</protein>
<sequence>MPGHHHPGIFWEATMTHSKLKAGEVAGTYHVSSPVTETDIITYAKHFAQRKLAKGRKINQS</sequence>
<accession>A0A455U386</accession>
<organism evidence="1 2">
    <name type="scientific">Vreelandella sulfidaeris</name>
    <dbReference type="NCBI Taxonomy" id="115553"/>
    <lineage>
        <taxon>Bacteria</taxon>
        <taxon>Pseudomonadati</taxon>
        <taxon>Pseudomonadota</taxon>
        <taxon>Gammaproteobacteria</taxon>
        <taxon>Oceanospirillales</taxon>
        <taxon>Halomonadaceae</taxon>
        <taxon>Vreelandella</taxon>
    </lineage>
</organism>
<dbReference type="AlphaFoldDB" id="A0A455U386"/>
<reference evidence="1 2" key="1">
    <citation type="journal article" date="2019" name="Microbiol. Resour. Announc.">
        <title>Complete Genome Sequence of Halomonas sulfidaeris Strain Esulfide1 Isolated from a Metal Sulfide Rock at a Depth of 2,200 Meters, Obtained Using Nanopore Sequencing.</title>
        <authorList>
            <person name="Saito M."/>
            <person name="Nishigata A."/>
            <person name="Galipon J."/>
            <person name="Arakawa K."/>
        </authorList>
    </citation>
    <scope>NUCLEOTIDE SEQUENCE [LARGE SCALE GENOMIC DNA]</scope>
    <source>
        <strain evidence="1 2">ATCC BAA-803</strain>
    </source>
</reference>